<accession>A0A0C6FQG1</accession>
<organism evidence="2 3">
    <name type="scientific">Methylobacterium aquaticum</name>
    <dbReference type="NCBI Taxonomy" id="270351"/>
    <lineage>
        <taxon>Bacteria</taxon>
        <taxon>Pseudomonadati</taxon>
        <taxon>Pseudomonadota</taxon>
        <taxon>Alphaproteobacteria</taxon>
        <taxon>Hyphomicrobiales</taxon>
        <taxon>Methylobacteriaceae</taxon>
        <taxon>Methylobacterium</taxon>
    </lineage>
</organism>
<protein>
    <submittedName>
        <fullName evidence="2">Putative outer membrane protein</fullName>
    </submittedName>
</protein>
<name>A0A0C6FQG1_9HYPH</name>
<feature type="region of interest" description="Disordered" evidence="1">
    <location>
        <begin position="39"/>
        <end position="66"/>
    </location>
</feature>
<dbReference type="PATRIC" id="fig|270351.10.peg.4407"/>
<evidence type="ECO:0000313" key="3">
    <source>
        <dbReference type="Proteomes" id="UP000061432"/>
    </source>
</evidence>
<proteinExistence type="predicted"/>
<sequence length="105" mass="10635">MPGPAAHLPSRAPAVTATVPPSAWAGPCCGLFVGDGVLDSRSRPARSGTDGRAGGSNGPVRAPLSGTMRFPELAEPARFATQSQGAFPQTAYGFGDPEFGLRAPV</sequence>
<reference evidence="2 3" key="1">
    <citation type="journal article" date="2015" name="Genome Announc.">
        <title>Complete Genome Sequence of Methylobacterium aquaticum Strain 22A, Isolated from Racomitrium japonicum Moss.</title>
        <authorList>
            <person name="Tani A."/>
            <person name="Ogura Y."/>
            <person name="Hayashi T."/>
            <person name="Kimbara K."/>
        </authorList>
    </citation>
    <scope>NUCLEOTIDE SEQUENCE [LARGE SCALE GENOMIC DNA]</scope>
    <source>
        <strain evidence="2 3">MA-22A</strain>
    </source>
</reference>
<dbReference type="EMBL" id="AP014704">
    <property type="protein sequence ID" value="BAQ47539.1"/>
    <property type="molecule type" value="Genomic_DNA"/>
</dbReference>
<evidence type="ECO:0000313" key="2">
    <source>
        <dbReference type="EMBL" id="BAQ47539.1"/>
    </source>
</evidence>
<dbReference type="AlphaFoldDB" id="A0A0C6FQG1"/>
<dbReference type="Proteomes" id="UP000061432">
    <property type="component" value="Chromosome"/>
</dbReference>
<reference evidence="3" key="2">
    <citation type="submission" date="2015-01" db="EMBL/GenBank/DDBJ databases">
        <title>Complete genome sequence of Methylobacterium aquaticum strain 22A.</title>
        <authorList>
            <person name="Tani A."/>
            <person name="Ogura Y."/>
            <person name="Hayashi T."/>
        </authorList>
    </citation>
    <scope>NUCLEOTIDE SEQUENCE [LARGE SCALE GENOMIC DNA]</scope>
    <source>
        <strain evidence="3">MA-22A</strain>
    </source>
</reference>
<dbReference type="KEGG" id="maqu:Maq22A_c22850"/>
<evidence type="ECO:0000256" key="1">
    <source>
        <dbReference type="SAM" id="MobiDB-lite"/>
    </source>
</evidence>
<gene>
    <name evidence="2" type="ORF">Maq22A_c22850</name>
</gene>